<proteinExistence type="predicted"/>
<sequence length="183" mass="20075">MTEETSPPDLAPSGTAVDGRVAVVTDFAASDLYDRTFREGMELVEETAAYLDGEGRRDSKLLSRSSALAYAGESMRLTTRLMQIASWLLVQRAVREGDMAASAACEARYRLAARKVEGETPPPADLPIALVEYAVRAEKLYDRIHYLDRRMYVDATPPADTPNPVQSQFDRLSAAFGAPNNSN</sequence>
<protein>
    <submittedName>
        <fullName evidence="1">Regulator of CtrA degradation</fullName>
    </submittedName>
</protein>
<name>A0A7W9E8P6_9CAUL</name>
<dbReference type="Pfam" id="PF07323">
    <property type="entry name" value="DUF1465"/>
    <property type="match status" value="1"/>
</dbReference>
<dbReference type="Proteomes" id="UP000548978">
    <property type="component" value="Unassembled WGS sequence"/>
</dbReference>
<accession>A0A7W9E8P6</accession>
<dbReference type="RefSeq" id="WP_123288375.1">
    <property type="nucleotide sequence ID" value="NZ_JACIJB010000008.1"/>
</dbReference>
<dbReference type="EMBL" id="JACIJB010000008">
    <property type="protein sequence ID" value="MBB5661194.1"/>
    <property type="molecule type" value="Genomic_DNA"/>
</dbReference>
<dbReference type="Gene3D" id="1.10.8.930">
    <property type="entry name" value="Protein of unknown function DUF1465"/>
    <property type="match status" value="1"/>
</dbReference>
<dbReference type="AlphaFoldDB" id="A0A7W9E8P6"/>
<dbReference type="OrthoDB" id="9799531at2"/>
<organism evidence="1 2">
    <name type="scientific">Brevundimonas halotolerans</name>
    <dbReference type="NCBI Taxonomy" id="69670"/>
    <lineage>
        <taxon>Bacteria</taxon>
        <taxon>Pseudomonadati</taxon>
        <taxon>Pseudomonadota</taxon>
        <taxon>Alphaproteobacteria</taxon>
        <taxon>Caulobacterales</taxon>
        <taxon>Caulobacteraceae</taxon>
        <taxon>Brevundimonas</taxon>
    </lineage>
</organism>
<keyword evidence="2" id="KW-1185">Reference proteome</keyword>
<reference evidence="1 2" key="1">
    <citation type="submission" date="2020-08" db="EMBL/GenBank/DDBJ databases">
        <title>Genomic Encyclopedia of Type Strains, Phase IV (KMG-IV): sequencing the most valuable type-strain genomes for metagenomic binning, comparative biology and taxonomic classification.</title>
        <authorList>
            <person name="Goeker M."/>
        </authorList>
    </citation>
    <scope>NUCLEOTIDE SEQUENCE [LARGE SCALE GENOMIC DNA]</scope>
    <source>
        <strain evidence="1 2">DSM 24448</strain>
    </source>
</reference>
<dbReference type="InterPro" id="IPR010848">
    <property type="entry name" value="DUF1465"/>
</dbReference>
<gene>
    <name evidence="1" type="ORF">FHS65_001953</name>
</gene>
<comment type="caution">
    <text evidence="1">The sequence shown here is derived from an EMBL/GenBank/DDBJ whole genome shotgun (WGS) entry which is preliminary data.</text>
</comment>
<evidence type="ECO:0000313" key="2">
    <source>
        <dbReference type="Proteomes" id="UP000548978"/>
    </source>
</evidence>
<dbReference type="InterPro" id="IPR038301">
    <property type="entry name" value="AraC-like_sf"/>
</dbReference>
<evidence type="ECO:0000313" key="1">
    <source>
        <dbReference type="EMBL" id="MBB5661194.1"/>
    </source>
</evidence>